<dbReference type="GO" id="GO:0016757">
    <property type="term" value="F:glycosyltransferase activity"/>
    <property type="evidence" value="ECO:0007669"/>
    <property type="project" value="UniProtKB-KW"/>
</dbReference>
<dbReference type="EMBL" id="JBDPZD010000001">
    <property type="protein sequence ID" value="MEO3690089.1"/>
    <property type="molecule type" value="Genomic_DNA"/>
</dbReference>
<proteinExistence type="predicted"/>
<dbReference type="Pfam" id="PF00534">
    <property type="entry name" value="Glycos_transf_1"/>
    <property type="match status" value="1"/>
</dbReference>
<keyword evidence="3" id="KW-1185">Reference proteome</keyword>
<evidence type="ECO:0000313" key="3">
    <source>
        <dbReference type="Proteomes" id="UP001495147"/>
    </source>
</evidence>
<dbReference type="InterPro" id="IPR001296">
    <property type="entry name" value="Glyco_trans_1"/>
</dbReference>
<feature type="domain" description="Glycosyl transferase family 1" evidence="1">
    <location>
        <begin position="220"/>
        <end position="334"/>
    </location>
</feature>
<dbReference type="RefSeq" id="WP_347702923.1">
    <property type="nucleotide sequence ID" value="NZ_JBDPZD010000001.1"/>
</dbReference>
<evidence type="ECO:0000313" key="2">
    <source>
        <dbReference type="EMBL" id="MEO3690089.1"/>
    </source>
</evidence>
<keyword evidence="2" id="KW-0328">Glycosyltransferase</keyword>
<dbReference type="Gene3D" id="3.40.50.2000">
    <property type="entry name" value="Glycogen Phosphorylase B"/>
    <property type="match status" value="1"/>
</dbReference>
<accession>A0ABV0FW05</accession>
<dbReference type="Proteomes" id="UP001495147">
    <property type="component" value="Unassembled WGS sequence"/>
</dbReference>
<protein>
    <submittedName>
        <fullName evidence="2">Glycosyltransferase</fullName>
        <ecNumber evidence="2">2.4.-.-</ecNumber>
    </submittedName>
</protein>
<keyword evidence="2" id="KW-0808">Transferase</keyword>
<sequence length="397" mass="41813">MKSSSAPAKRRLLLALPQSLYDLSSGAAVSTRLLVYQLAAAGWAVHALCTSATESGQLGLPPEGARWPAVCRTALPAGKAGWPPRWLIDDDGLQVELWELPAGTRQQWAEQVGDAFDARILQLLQELAPQVYLSYGAEQRDHRLAQAARAAGSRVVLALHNLAYLQRPLPVHDALLMPSDWLAARYRGVSAQPFGTLLPPMWPADTAVSRHDPVFFTFFNPEAAKGAELVLRLAAALPELPFLIVGGRAGPAAVAAQARAIGLDAAALTNVTLSPGGVPVRELLALTRAVLVPSLVEEAAGRVAAEALANGIPALVSDSGALPEIAQPGSQVLALRRAANGLARVDAQAVEDWAAVLRCWGTEAGWQAAAEHAQASAGRWDAAAQTARANAWFSGLL</sequence>
<gene>
    <name evidence="2" type="ORF">ABDJ85_01325</name>
</gene>
<name>A0ABV0FW05_9BURK</name>
<dbReference type="EC" id="2.4.-.-" evidence="2"/>
<reference evidence="2 3" key="1">
    <citation type="submission" date="2024-05" db="EMBL/GenBank/DDBJ databases">
        <title>Roseateles sp. DJS-2-20 16S ribosomal RNA gene Genome sequencing and assembly.</title>
        <authorList>
            <person name="Woo H."/>
        </authorList>
    </citation>
    <scope>NUCLEOTIDE SEQUENCE [LARGE SCALE GENOMIC DNA]</scope>
    <source>
        <strain evidence="2 3">DJS-2-20</strain>
    </source>
</reference>
<evidence type="ECO:0000259" key="1">
    <source>
        <dbReference type="Pfam" id="PF00534"/>
    </source>
</evidence>
<dbReference type="SUPFAM" id="SSF53756">
    <property type="entry name" value="UDP-Glycosyltransferase/glycogen phosphorylase"/>
    <property type="match status" value="1"/>
</dbReference>
<comment type="caution">
    <text evidence="2">The sequence shown here is derived from an EMBL/GenBank/DDBJ whole genome shotgun (WGS) entry which is preliminary data.</text>
</comment>
<organism evidence="2 3">
    <name type="scientific">Roseateles paludis</name>
    <dbReference type="NCBI Taxonomy" id="3145238"/>
    <lineage>
        <taxon>Bacteria</taxon>
        <taxon>Pseudomonadati</taxon>
        <taxon>Pseudomonadota</taxon>
        <taxon>Betaproteobacteria</taxon>
        <taxon>Burkholderiales</taxon>
        <taxon>Sphaerotilaceae</taxon>
        <taxon>Roseateles</taxon>
    </lineage>
</organism>